<keyword evidence="1" id="KW-0808">Transferase</keyword>
<evidence type="ECO:0000313" key="1">
    <source>
        <dbReference type="EMBL" id="CAA9329339.1"/>
    </source>
</evidence>
<sequence length="203" mass="22884">MTEPPSWTHALLPLAERTGYRVPLKTPIHMPGRVVEDVAGVYLRFPRWQGPPFVDDFGKKAAGMIELEGEHLFAELAVLRLLERGGWSGRWVNTTGAGGEVWKYLTHWDDVPRAAQRNRVLEEDEPRQVLAGVARRAAKRYAGCWDVYAWRGDQFAFLQTRRGAPTAKAEVGAAQVDWLHTALLFGDPRITVDSFVVVSWDYA</sequence>
<keyword evidence="1" id="KW-0328">Glycosyltransferase</keyword>
<organism evidence="1">
    <name type="scientific">uncultured Gemmatimonadota bacterium</name>
    <dbReference type="NCBI Taxonomy" id="203437"/>
    <lineage>
        <taxon>Bacteria</taxon>
        <taxon>Pseudomonadati</taxon>
        <taxon>Gemmatimonadota</taxon>
        <taxon>environmental samples</taxon>
    </lineage>
</organism>
<reference evidence="1" key="1">
    <citation type="submission" date="2020-02" db="EMBL/GenBank/DDBJ databases">
        <authorList>
            <person name="Meier V. D."/>
        </authorList>
    </citation>
    <scope>NUCLEOTIDE SEQUENCE</scope>
    <source>
        <strain evidence="1">AVDCRST_MAG68</strain>
    </source>
</reference>
<protein>
    <submittedName>
        <fullName evidence="1">Multimodular transpeptidase-transglycosylase</fullName>
        <ecNumber evidence="1">2.4.1.129</ecNumber>
        <ecNumber evidence="1">3.4.-.-</ecNumber>
    </submittedName>
</protein>
<dbReference type="EMBL" id="CADCTW010000114">
    <property type="protein sequence ID" value="CAA9329339.1"/>
    <property type="molecule type" value="Genomic_DNA"/>
</dbReference>
<dbReference type="EC" id="3.4.-.-" evidence="1"/>
<proteinExistence type="predicted"/>
<dbReference type="EC" id="2.4.1.129" evidence="1"/>
<name>A0A6J4LE88_9BACT</name>
<dbReference type="GO" id="GO:0016787">
    <property type="term" value="F:hydrolase activity"/>
    <property type="evidence" value="ECO:0007669"/>
    <property type="project" value="UniProtKB-KW"/>
</dbReference>
<dbReference type="AlphaFoldDB" id="A0A6J4LE88"/>
<gene>
    <name evidence="1" type="ORF">AVDCRST_MAG68-2407</name>
</gene>
<keyword evidence="1" id="KW-0378">Hydrolase</keyword>
<dbReference type="GO" id="GO:0016757">
    <property type="term" value="F:glycosyltransferase activity"/>
    <property type="evidence" value="ECO:0007669"/>
    <property type="project" value="UniProtKB-KW"/>
</dbReference>
<accession>A0A6J4LE88</accession>